<dbReference type="CDD" id="cd16495">
    <property type="entry name" value="RING_CH-C4HC3_MARCH"/>
    <property type="match status" value="1"/>
</dbReference>
<dbReference type="InterPro" id="IPR011016">
    <property type="entry name" value="Znf_RING-CH"/>
</dbReference>
<dbReference type="OrthoDB" id="264354at2759"/>
<organism evidence="7 8">
    <name type="scientific">Aspergillus taichungensis</name>
    <dbReference type="NCBI Taxonomy" id="482145"/>
    <lineage>
        <taxon>Eukaryota</taxon>
        <taxon>Fungi</taxon>
        <taxon>Dikarya</taxon>
        <taxon>Ascomycota</taxon>
        <taxon>Pezizomycotina</taxon>
        <taxon>Eurotiomycetes</taxon>
        <taxon>Eurotiomycetidae</taxon>
        <taxon>Eurotiales</taxon>
        <taxon>Aspergillaceae</taxon>
        <taxon>Aspergillus</taxon>
        <taxon>Aspergillus subgen. Circumdati</taxon>
    </lineage>
</organism>
<dbReference type="PANTHER" id="PTHR46347:SF1">
    <property type="entry name" value="RING_FYVE_PHD ZINC FINGER SUPERFAMILY PROTEIN"/>
    <property type="match status" value="1"/>
</dbReference>
<dbReference type="PANTHER" id="PTHR46347">
    <property type="entry name" value="RING/FYVE/PHD ZINC FINGER SUPERFAMILY PROTEIN"/>
    <property type="match status" value="1"/>
</dbReference>
<reference evidence="8" key="1">
    <citation type="submission" date="2017-12" db="EMBL/GenBank/DDBJ databases">
        <authorList>
            <consortium name="DOE Joint Genome Institute"/>
            <person name="Mondo S.J."/>
            <person name="Kjaerbolling I."/>
            <person name="Vesth T.C."/>
            <person name="Frisvad J.C."/>
            <person name="Nybo J.L."/>
            <person name="Theobald S."/>
            <person name="Kuo A."/>
            <person name="Bowyer P."/>
            <person name="Matsuda Y."/>
            <person name="Lyhne E.K."/>
            <person name="Kogle M.E."/>
            <person name="Clum A."/>
            <person name="Lipzen A."/>
            <person name="Salamov A."/>
            <person name="Ngan C.Y."/>
            <person name="Daum C."/>
            <person name="Chiniquy J."/>
            <person name="Barry K."/>
            <person name="LaButti K."/>
            <person name="Haridas S."/>
            <person name="Simmons B.A."/>
            <person name="Magnuson J.K."/>
            <person name="Mortensen U.H."/>
            <person name="Larsen T.O."/>
            <person name="Grigoriev I.V."/>
            <person name="Baker S.E."/>
            <person name="Andersen M.R."/>
            <person name="Nordberg H.P."/>
            <person name="Cantor M.N."/>
            <person name="Hua S.X."/>
        </authorList>
    </citation>
    <scope>NUCLEOTIDE SEQUENCE [LARGE SCALE GENOMIC DNA]</scope>
    <source>
        <strain evidence="8">IBT 19404</strain>
    </source>
</reference>
<dbReference type="Pfam" id="PF12906">
    <property type="entry name" value="RINGv"/>
    <property type="match status" value="1"/>
</dbReference>
<gene>
    <name evidence="7" type="ORF">BDW42DRAFT_186961</name>
</gene>
<evidence type="ECO:0000256" key="5">
    <source>
        <dbReference type="SAM" id="Phobius"/>
    </source>
</evidence>
<dbReference type="EMBL" id="KZ559566">
    <property type="protein sequence ID" value="PLN79040.1"/>
    <property type="molecule type" value="Genomic_DNA"/>
</dbReference>
<dbReference type="SUPFAM" id="SSF57850">
    <property type="entry name" value="RING/U-box"/>
    <property type="match status" value="1"/>
</dbReference>
<feature type="domain" description="RING-CH-type" evidence="6">
    <location>
        <begin position="42"/>
        <end position="136"/>
    </location>
</feature>
<evidence type="ECO:0000313" key="8">
    <source>
        <dbReference type="Proteomes" id="UP000235023"/>
    </source>
</evidence>
<dbReference type="AlphaFoldDB" id="A0A2J5HPF1"/>
<keyword evidence="5" id="KW-1133">Transmembrane helix</keyword>
<evidence type="ECO:0000256" key="1">
    <source>
        <dbReference type="ARBA" id="ARBA00022723"/>
    </source>
</evidence>
<evidence type="ECO:0000256" key="4">
    <source>
        <dbReference type="SAM" id="MobiDB-lite"/>
    </source>
</evidence>
<keyword evidence="2" id="KW-0863">Zinc-finger</keyword>
<feature type="transmembrane region" description="Helical" evidence="5">
    <location>
        <begin position="151"/>
        <end position="177"/>
    </location>
</feature>
<feature type="transmembrane region" description="Helical" evidence="5">
    <location>
        <begin position="213"/>
        <end position="235"/>
    </location>
</feature>
<dbReference type="Gene3D" id="3.30.40.10">
    <property type="entry name" value="Zinc/RING finger domain, C3HC4 (zinc finger)"/>
    <property type="match status" value="1"/>
</dbReference>
<keyword evidence="3" id="KW-0862">Zinc</keyword>
<dbReference type="InterPro" id="IPR013083">
    <property type="entry name" value="Znf_RING/FYVE/PHD"/>
</dbReference>
<sequence length="314" mass="35687">MAKLGKPPGQGFPAGQESEFPDTHNHSHASESAGEPPQETPKKHYPPRVCRICLETVLPTFLPPSEHIPDFLQSGPRVVYESSDPESGRLVRPCKCKGSSRYVHEGCLQAWRHADPDYSKRNFWQCPTCGFQYRLERLTWARWISSTFTQLGLTVAILLLTVFLLGFVADPIINLYVDPMETLYYSDFWEPSVPDSLAPETGSSWLEHFFKGLASLGVLSVVKAIFALSPWQWWYTRSSVLLNGGRNTGRNRTASISWVVILFGVMTFLWAVYKGVRSWCRRTLEKAGERVMDVPLPDDEDEEEASTEKRRKDQ</sequence>
<evidence type="ECO:0000259" key="6">
    <source>
        <dbReference type="PROSITE" id="PS51292"/>
    </source>
</evidence>
<dbReference type="SMART" id="SM00744">
    <property type="entry name" value="RINGv"/>
    <property type="match status" value="1"/>
</dbReference>
<keyword evidence="5" id="KW-0812">Transmembrane</keyword>
<protein>
    <submittedName>
        <fullName evidence="7">RING finger domain protein</fullName>
    </submittedName>
</protein>
<keyword evidence="8" id="KW-1185">Reference proteome</keyword>
<name>A0A2J5HPF1_9EURO</name>
<dbReference type="Proteomes" id="UP000235023">
    <property type="component" value="Unassembled WGS sequence"/>
</dbReference>
<feature type="region of interest" description="Disordered" evidence="4">
    <location>
        <begin position="292"/>
        <end position="314"/>
    </location>
</feature>
<keyword evidence="5" id="KW-0472">Membrane</keyword>
<proteinExistence type="predicted"/>
<dbReference type="GO" id="GO:0008270">
    <property type="term" value="F:zinc ion binding"/>
    <property type="evidence" value="ECO:0007669"/>
    <property type="project" value="UniProtKB-KW"/>
</dbReference>
<accession>A0A2J5HPF1</accession>
<keyword evidence="1" id="KW-0479">Metal-binding</keyword>
<evidence type="ECO:0000256" key="3">
    <source>
        <dbReference type="ARBA" id="ARBA00022833"/>
    </source>
</evidence>
<evidence type="ECO:0000313" key="7">
    <source>
        <dbReference type="EMBL" id="PLN79040.1"/>
    </source>
</evidence>
<evidence type="ECO:0000256" key="2">
    <source>
        <dbReference type="ARBA" id="ARBA00022771"/>
    </source>
</evidence>
<feature type="compositionally biased region" description="Acidic residues" evidence="4">
    <location>
        <begin position="296"/>
        <end position="305"/>
    </location>
</feature>
<feature type="region of interest" description="Disordered" evidence="4">
    <location>
        <begin position="1"/>
        <end position="44"/>
    </location>
</feature>
<feature type="transmembrane region" description="Helical" evidence="5">
    <location>
        <begin position="255"/>
        <end position="273"/>
    </location>
</feature>
<dbReference type="PROSITE" id="PS51292">
    <property type="entry name" value="ZF_RING_CH"/>
    <property type="match status" value="1"/>
</dbReference>